<dbReference type="AlphaFoldDB" id="K0YDX0"/>
<dbReference type="EMBL" id="AHAE01000066">
    <property type="protein sequence ID" value="EJZ81712.1"/>
    <property type="molecule type" value="Genomic_DNA"/>
</dbReference>
<keyword evidence="1" id="KW-0472">Membrane</keyword>
<keyword evidence="3" id="KW-1185">Reference proteome</keyword>
<dbReference type="STRING" id="29321.AAV33_04710"/>
<dbReference type="Proteomes" id="UP000006078">
    <property type="component" value="Unassembled WGS sequence"/>
</dbReference>
<comment type="caution">
    <text evidence="2">The sequence shown here is derived from an EMBL/GenBank/DDBJ whole genome shotgun (WGS) entry which is preliminary data.</text>
</comment>
<keyword evidence="1" id="KW-1133">Transmembrane helix</keyword>
<evidence type="ECO:0000313" key="2">
    <source>
        <dbReference type="EMBL" id="EJZ81712.1"/>
    </source>
</evidence>
<proteinExistence type="predicted"/>
<feature type="transmembrane region" description="Helical" evidence="1">
    <location>
        <begin position="32"/>
        <end position="53"/>
    </location>
</feature>
<gene>
    <name evidence="2" type="ORF">HMPREF9719_01364</name>
</gene>
<reference evidence="2 3" key="1">
    <citation type="submission" date="2012-08" db="EMBL/GenBank/DDBJ databases">
        <title>The Genome Sequence of Turicella otitidis ATCC 51513.</title>
        <authorList>
            <consortium name="The Broad Institute Genome Sequencing Platform"/>
            <person name="Earl A."/>
            <person name="Ward D."/>
            <person name="Feldgarden M."/>
            <person name="Gevers D."/>
            <person name="Huys G."/>
            <person name="Walker B."/>
            <person name="Young S.K."/>
            <person name="Zeng Q."/>
            <person name="Gargeya S."/>
            <person name="Fitzgerald M."/>
            <person name="Haas B."/>
            <person name="Abouelleil A."/>
            <person name="Alvarado L."/>
            <person name="Arachchi H.M."/>
            <person name="Berlin A.M."/>
            <person name="Chapman S.B."/>
            <person name="Goldberg J."/>
            <person name="Griggs A."/>
            <person name="Gujja S."/>
            <person name="Hansen M."/>
            <person name="Howarth C."/>
            <person name="Imamovic A."/>
            <person name="Larimer J."/>
            <person name="McCowen C."/>
            <person name="Montmayeur A."/>
            <person name="Murphy C."/>
            <person name="Neiman D."/>
            <person name="Pearson M."/>
            <person name="Priest M."/>
            <person name="Roberts A."/>
            <person name="Saif S."/>
            <person name="Shea T."/>
            <person name="Sisk P."/>
            <person name="Sykes S."/>
            <person name="Wortman J."/>
            <person name="Nusbaum C."/>
            <person name="Birren B."/>
        </authorList>
    </citation>
    <scope>NUCLEOTIDE SEQUENCE [LARGE SCALE GENOMIC DNA]</scope>
    <source>
        <strain evidence="2 3">ATCC 51513</strain>
    </source>
</reference>
<protein>
    <submittedName>
        <fullName evidence="2">Uncharacterized protein</fullName>
    </submittedName>
</protein>
<evidence type="ECO:0000256" key="1">
    <source>
        <dbReference type="SAM" id="Phobius"/>
    </source>
</evidence>
<evidence type="ECO:0000313" key="3">
    <source>
        <dbReference type="Proteomes" id="UP000006078"/>
    </source>
</evidence>
<dbReference type="HOGENOM" id="CLU_694330_0_0_11"/>
<name>K0YDX0_9CORY</name>
<feature type="transmembrane region" description="Helical" evidence="1">
    <location>
        <begin position="364"/>
        <end position="385"/>
    </location>
</feature>
<accession>K0YDX0</accession>
<sequence length="397" mass="40484">MAALAAGYLLGLPASGARDLAARQERVGTPAYVGNAVATAVVLAAAVALAGALPRAIGEYRSVQEDAAVFAEADGLQRLRTTAGFNAVSPETQAEAGRQLLDWVAGRLSEDQALVRSPVGPEEGFGARSLVADASAAAELGVAGGELAAGFEDGPVLLVPRGADAAAAEETANDWLESRARLELADFPAESVGATIEFEPGNEVVTWQYFDGATGDAFDGSVVADPAVLVVEPYRGLYPEFAAAAASSGEIIAVGEQHDVADELRELPVWSLINHVEPVAERPAIIVEELQEDSLRAASAAGGGLAAAAATMAIFALVRLSREGRADAILTTQGWSAWRLQWRVLAGFGVVGAAAIVATGAGPAGAVVVAGALAALGGTIAGHTARRLPEELRREGP</sequence>
<keyword evidence="1" id="KW-0812">Transmembrane</keyword>
<organism evidence="2 3">
    <name type="scientific">Corynebacterium otitidis ATCC 51513</name>
    <dbReference type="NCBI Taxonomy" id="883169"/>
    <lineage>
        <taxon>Bacteria</taxon>
        <taxon>Bacillati</taxon>
        <taxon>Actinomycetota</taxon>
        <taxon>Actinomycetes</taxon>
        <taxon>Mycobacteriales</taxon>
        <taxon>Corynebacteriaceae</taxon>
        <taxon>Corynebacterium</taxon>
    </lineage>
</organism>
<feature type="transmembrane region" description="Helical" evidence="1">
    <location>
        <begin position="340"/>
        <end position="358"/>
    </location>
</feature>